<dbReference type="Gene3D" id="3.20.20.70">
    <property type="entry name" value="Aldolase class I"/>
    <property type="match status" value="1"/>
</dbReference>
<gene>
    <name evidence="8" type="ORF">A2Z86_05805</name>
</gene>
<evidence type="ECO:0000256" key="1">
    <source>
        <dbReference type="ARBA" id="ARBA00001917"/>
    </source>
</evidence>
<dbReference type="UniPathway" id="UPA00070"/>
<dbReference type="NCBIfam" id="NF005741">
    <property type="entry name" value="PRK07565.1"/>
    <property type="match status" value="1"/>
</dbReference>
<dbReference type="Pfam" id="PF01180">
    <property type="entry name" value="DHO_dh"/>
    <property type="match status" value="1"/>
</dbReference>
<sequence>MSDLSVEYLGLKLKNPLIVASSGLTRNAQLIGQCEAAGAGAVVMKSIFEEDIRRRDNSFTDFLATHPEASGYFEAEVGLVYGAHQYCEEIKKAKAQVKIPVIASVNCANPRWWLDYAVQLEGAGADALEINLSIPDVNPAVSGSDYEGTFQEIVSAVRSRIKIPLAVKMSGQLTAPQNMAQKLVHSGADALVIFNRQSGLDINLNTRRAFSSKGDQGLSTPHSIYYPLRWVTILHEMLPAIRISASGGVHSVESFIKYLMAGASTVQVCSLLYRKGLKEIGALLEGLEAFLRRQGIKSVEELRGSVLRDLPVGTREQQRLEYIQLSEGHYLEVDSTDGGGLTFESHPKD</sequence>
<evidence type="ECO:0000256" key="2">
    <source>
        <dbReference type="ARBA" id="ARBA00004725"/>
    </source>
</evidence>
<reference evidence="8 9" key="1">
    <citation type="journal article" date="2016" name="Nat. Commun.">
        <title>Thousands of microbial genomes shed light on interconnected biogeochemical processes in an aquifer system.</title>
        <authorList>
            <person name="Anantharaman K."/>
            <person name="Brown C.T."/>
            <person name="Hug L.A."/>
            <person name="Sharon I."/>
            <person name="Castelle C.J."/>
            <person name="Probst A.J."/>
            <person name="Thomas B.C."/>
            <person name="Singh A."/>
            <person name="Wilkins M.J."/>
            <person name="Karaoz U."/>
            <person name="Brodie E.L."/>
            <person name="Williams K.H."/>
            <person name="Hubbard S.S."/>
            <person name="Banfield J.F."/>
        </authorList>
    </citation>
    <scope>NUCLEOTIDE SEQUENCE [LARGE SCALE GENOMIC DNA]</scope>
</reference>
<dbReference type="SUPFAM" id="SSF51395">
    <property type="entry name" value="FMN-linked oxidoreductases"/>
    <property type="match status" value="1"/>
</dbReference>
<dbReference type="PANTHER" id="PTHR48109">
    <property type="entry name" value="DIHYDROOROTATE DEHYDROGENASE (QUINONE), MITOCHONDRIAL-RELATED"/>
    <property type="match status" value="1"/>
</dbReference>
<keyword evidence="6" id="KW-0560">Oxidoreductase</keyword>
<dbReference type="InterPro" id="IPR005720">
    <property type="entry name" value="Dihydroorotate_DH_cat"/>
</dbReference>
<dbReference type="Proteomes" id="UP000176992">
    <property type="component" value="Unassembled WGS sequence"/>
</dbReference>
<evidence type="ECO:0000256" key="6">
    <source>
        <dbReference type="ARBA" id="ARBA00023002"/>
    </source>
</evidence>
<name>A0A1F5Y9P4_9BACT</name>
<keyword evidence="4" id="KW-0288">FMN</keyword>
<comment type="caution">
    <text evidence="8">The sequence shown here is derived from an EMBL/GenBank/DDBJ whole genome shotgun (WGS) entry which is preliminary data.</text>
</comment>
<accession>A0A1F5Y9P4</accession>
<dbReference type="GO" id="GO:0004152">
    <property type="term" value="F:dihydroorotate dehydrogenase activity"/>
    <property type="evidence" value="ECO:0007669"/>
    <property type="project" value="InterPro"/>
</dbReference>
<evidence type="ECO:0000313" key="8">
    <source>
        <dbReference type="EMBL" id="OGF96958.1"/>
    </source>
</evidence>
<dbReference type="GO" id="GO:0005737">
    <property type="term" value="C:cytoplasm"/>
    <property type="evidence" value="ECO:0007669"/>
    <property type="project" value="InterPro"/>
</dbReference>
<evidence type="ECO:0000256" key="5">
    <source>
        <dbReference type="ARBA" id="ARBA00022975"/>
    </source>
</evidence>
<dbReference type="GO" id="GO:0006207">
    <property type="term" value="P:'de novo' pyrimidine nucleobase biosynthetic process"/>
    <property type="evidence" value="ECO:0007669"/>
    <property type="project" value="TreeGrafter"/>
</dbReference>
<comment type="cofactor">
    <cofactor evidence="1">
        <name>FMN</name>
        <dbReference type="ChEBI" id="CHEBI:58210"/>
    </cofactor>
</comment>
<keyword evidence="3" id="KW-0285">Flavoprotein</keyword>
<evidence type="ECO:0000256" key="4">
    <source>
        <dbReference type="ARBA" id="ARBA00022643"/>
    </source>
</evidence>
<evidence type="ECO:0000256" key="3">
    <source>
        <dbReference type="ARBA" id="ARBA00022630"/>
    </source>
</evidence>
<evidence type="ECO:0000259" key="7">
    <source>
        <dbReference type="Pfam" id="PF01180"/>
    </source>
</evidence>
<dbReference type="GO" id="GO:0044205">
    <property type="term" value="P:'de novo' UMP biosynthetic process"/>
    <property type="evidence" value="ECO:0007669"/>
    <property type="project" value="UniProtKB-UniPathway"/>
</dbReference>
<dbReference type="AlphaFoldDB" id="A0A1F5Y9P4"/>
<protein>
    <recommendedName>
        <fullName evidence="7">Dihydroorotate dehydrogenase catalytic domain-containing protein</fullName>
    </recommendedName>
</protein>
<dbReference type="EMBL" id="MFIV01000245">
    <property type="protein sequence ID" value="OGF96958.1"/>
    <property type="molecule type" value="Genomic_DNA"/>
</dbReference>
<proteinExistence type="predicted"/>
<dbReference type="PANTHER" id="PTHR48109:SF3">
    <property type="entry name" value="SLL0744 PROTEIN"/>
    <property type="match status" value="1"/>
</dbReference>
<organism evidence="8 9">
    <name type="scientific">Candidatus Glassbacteria bacterium GWA2_58_10</name>
    <dbReference type="NCBI Taxonomy" id="1817865"/>
    <lineage>
        <taxon>Bacteria</taxon>
        <taxon>Candidatus Glassiibacteriota</taxon>
    </lineage>
</organism>
<keyword evidence="5" id="KW-0665">Pyrimidine biosynthesis</keyword>
<dbReference type="InterPro" id="IPR012135">
    <property type="entry name" value="Dihydroorotate_DH_1_2"/>
</dbReference>
<dbReference type="InterPro" id="IPR013785">
    <property type="entry name" value="Aldolase_TIM"/>
</dbReference>
<dbReference type="InterPro" id="IPR050074">
    <property type="entry name" value="DHO_dehydrogenase"/>
</dbReference>
<feature type="domain" description="Dihydroorotate dehydrogenase catalytic" evidence="7">
    <location>
        <begin position="4"/>
        <end position="291"/>
    </location>
</feature>
<evidence type="ECO:0000313" key="9">
    <source>
        <dbReference type="Proteomes" id="UP000176992"/>
    </source>
</evidence>
<comment type="pathway">
    <text evidence="2">Pyrimidine metabolism; UMP biosynthesis via de novo pathway.</text>
</comment>
<dbReference type="PIRSF" id="PIRSF000164">
    <property type="entry name" value="DHO_oxidase"/>
    <property type="match status" value="1"/>
</dbReference>